<protein>
    <submittedName>
        <fullName evidence="4">Glycosyltransferase involved in cell wall biosynthesis</fullName>
    </submittedName>
</protein>
<dbReference type="InterPro" id="IPR029044">
    <property type="entry name" value="Nucleotide-diphossugar_trans"/>
</dbReference>
<feature type="domain" description="Glycosyltransferase 2-like" evidence="3">
    <location>
        <begin position="13"/>
        <end position="113"/>
    </location>
</feature>
<keyword evidence="2" id="KW-0812">Transmembrane</keyword>
<dbReference type="Pfam" id="PF00535">
    <property type="entry name" value="Glycos_transf_2"/>
    <property type="match status" value="1"/>
</dbReference>
<dbReference type="Proteomes" id="UP001265550">
    <property type="component" value="Unassembled WGS sequence"/>
</dbReference>
<dbReference type="RefSeq" id="WP_204732350.1">
    <property type="nucleotide sequence ID" value="NZ_JAVDWE010000003.1"/>
</dbReference>
<dbReference type="CDD" id="cd02511">
    <property type="entry name" value="Beta4Glucosyltransferase"/>
    <property type="match status" value="1"/>
</dbReference>
<dbReference type="PANTHER" id="PTHR43630">
    <property type="entry name" value="POLY-BETA-1,6-N-ACETYL-D-GLUCOSAMINE SYNTHASE"/>
    <property type="match status" value="1"/>
</dbReference>
<proteinExistence type="inferred from homology"/>
<dbReference type="SUPFAM" id="SSF53448">
    <property type="entry name" value="Nucleotide-diphospho-sugar transferases"/>
    <property type="match status" value="1"/>
</dbReference>
<reference evidence="4 5" key="1">
    <citation type="submission" date="2023-07" db="EMBL/GenBank/DDBJ databases">
        <title>Sorghum-associated microbial communities from plants grown in Nebraska, USA.</title>
        <authorList>
            <person name="Schachtman D."/>
        </authorList>
    </citation>
    <scope>NUCLEOTIDE SEQUENCE [LARGE SCALE GENOMIC DNA]</scope>
    <source>
        <strain evidence="4 5">BE240</strain>
    </source>
</reference>
<evidence type="ECO:0000313" key="5">
    <source>
        <dbReference type="Proteomes" id="UP001265550"/>
    </source>
</evidence>
<gene>
    <name evidence="4" type="ORF">J2X09_001513</name>
</gene>
<sequence length="263" mass="29861">MTEPAVSRPTLGIAVLTLNEAVRIEACLRSAAFADQIVVIDSGSTDGTREQADRLGAQVHLYADWQGFAVQRTRALEQLRTDYVFFLDADEEIPVALREEIERAVASGEDAIWRVWWDEVAFGRALTRMKPRGGIQRLFRRSTLERFEGVVHEAPVLRHAVPLHAFRQRLLHHSRTTVYGSLRKLAQYVQLGTVKRSAKGRRGGVFRGAITSLLVFIRVYFFQRGFLCGAEGFLYCLFIALEIFFRDAALRYDTADADQLARR</sequence>
<dbReference type="InterPro" id="IPR001173">
    <property type="entry name" value="Glyco_trans_2-like"/>
</dbReference>
<keyword evidence="2" id="KW-0472">Membrane</keyword>
<dbReference type="Gene3D" id="3.90.550.10">
    <property type="entry name" value="Spore Coat Polysaccharide Biosynthesis Protein SpsA, Chain A"/>
    <property type="match status" value="1"/>
</dbReference>
<organism evidence="4 5">
    <name type="scientific">Hydrogenophaga laconesensis</name>
    <dbReference type="NCBI Taxonomy" id="1805971"/>
    <lineage>
        <taxon>Bacteria</taxon>
        <taxon>Pseudomonadati</taxon>
        <taxon>Pseudomonadota</taxon>
        <taxon>Betaproteobacteria</taxon>
        <taxon>Burkholderiales</taxon>
        <taxon>Comamonadaceae</taxon>
        <taxon>Hydrogenophaga</taxon>
    </lineage>
</organism>
<dbReference type="EMBL" id="JAVDWE010000003">
    <property type="protein sequence ID" value="MDR7093781.1"/>
    <property type="molecule type" value="Genomic_DNA"/>
</dbReference>
<evidence type="ECO:0000259" key="3">
    <source>
        <dbReference type="Pfam" id="PF00535"/>
    </source>
</evidence>
<name>A0ABU1V8J6_9BURK</name>
<feature type="transmembrane region" description="Helical" evidence="2">
    <location>
        <begin position="204"/>
        <end position="221"/>
    </location>
</feature>
<keyword evidence="5" id="KW-1185">Reference proteome</keyword>
<dbReference type="PANTHER" id="PTHR43630:SF2">
    <property type="entry name" value="GLYCOSYLTRANSFERASE"/>
    <property type="match status" value="1"/>
</dbReference>
<comment type="similarity">
    <text evidence="1">Belongs to the glycosyltransferase 2 family. WaaE/KdtX subfamily.</text>
</comment>
<evidence type="ECO:0000313" key="4">
    <source>
        <dbReference type="EMBL" id="MDR7093781.1"/>
    </source>
</evidence>
<accession>A0ABU1V8J6</accession>
<feature type="transmembrane region" description="Helical" evidence="2">
    <location>
        <begin position="227"/>
        <end position="245"/>
    </location>
</feature>
<evidence type="ECO:0000256" key="1">
    <source>
        <dbReference type="ARBA" id="ARBA00038494"/>
    </source>
</evidence>
<keyword evidence="2" id="KW-1133">Transmembrane helix</keyword>
<evidence type="ECO:0000256" key="2">
    <source>
        <dbReference type="SAM" id="Phobius"/>
    </source>
</evidence>
<comment type="caution">
    <text evidence="4">The sequence shown here is derived from an EMBL/GenBank/DDBJ whole genome shotgun (WGS) entry which is preliminary data.</text>
</comment>